<gene>
    <name evidence="2" type="ORF">E2C01_046203</name>
</gene>
<dbReference type="Proteomes" id="UP000324222">
    <property type="component" value="Unassembled WGS sequence"/>
</dbReference>
<dbReference type="AlphaFoldDB" id="A0A5B7G597"/>
<evidence type="ECO:0000313" key="2">
    <source>
        <dbReference type="EMBL" id="MPC52338.1"/>
    </source>
</evidence>
<protein>
    <submittedName>
        <fullName evidence="2">Uncharacterized protein</fullName>
    </submittedName>
</protein>
<accession>A0A5B7G597</accession>
<feature type="region of interest" description="Disordered" evidence="1">
    <location>
        <begin position="62"/>
        <end position="85"/>
    </location>
</feature>
<comment type="caution">
    <text evidence="2">The sequence shown here is derived from an EMBL/GenBank/DDBJ whole genome shotgun (WGS) entry which is preliminary data.</text>
</comment>
<keyword evidence="3" id="KW-1185">Reference proteome</keyword>
<evidence type="ECO:0000256" key="1">
    <source>
        <dbReference type="SAM" id="MobiDB-lite"/>
    </source>
</evidence>
<sequence length="85" mass="9469">MRVQDHSKRETKCTCQVCRDWQADLSGYLVQHRSLNVSASPEPEVKPEPKCEMRRETVPVLMSGSPSLLQPCLGPGETDDQRGAS</sequence>
<organism evidence="2 3">
    <name type="scientific">Portunus trituberculatus</name>
    <name type="common">Swimming crab</name>
    <name type="synonym">Neptunus trituberculatus</name>
    <dbReference type="NCBI Taxonomy" id="210409"/>
    <lineage>
        <taxon>Eukaryota</taxon>
        <taxon>Metazoa</taxon>
        <taxon>Ecdysozoa</taxon>
        <taxon>Arthropoda</taxon>
        <taxon>Crustacea</taxon>
        <taxon>Multicrustacea</taxon>
        <taxon>Malacostraca</taxon>
        <taxon>Eumalacostraca</taxon>
        <taxon>Eucarida</taxon>
        <taxon>Decapoda</taxon>
        <taxon>Pleocyemata</taxon>
        <taxon>Brachyura</taxon>
        <taxon>Eubrachyura</taxon>
        <taxon>Portunoidea</taxon>
        <taxon>Portunidae</taxon>
        <taxon>Portuninae</taxon>
        <taxon>Portunus</taxon>
    </lineage>
</organism>
<name>A0A5B7G597_PORTR</name>
<reference evidence="2 3" key="1">
    <citation type="submission" date="2019-05" db="EMBL/GenBank/DDBJ databases">
        <title>Another draft genome of Portunus trituberculatus and its Hox gene families provides insights of decapod evolution.</title>
        <authorList>
            <person name="Jeong J.-H."/>
            <person name="Song I."/>
            <person name="Kim S."/>
            <person name="Choi T."/>
            <person name="Kim D."/>
            <person name="Ryu S."/>
            <person name="Kim W."/>
        </authorList>
    </citation>
    <scope>NUCLEOTIDE SEQUENCE [LARGE SCALE GENOMIC DNA]</scope>
    <source>
        <tissue evidence="2">Muscle</tissue>
    </source>
</reference>
<dbReference type="EMBL" id="VSRR010010799">
    <property type="protein sequence ID" value="MPC52338.1"/>
    <property type="molecule type" value="Genomic_DNA"/>
</dbReference>
<evidence type="ECO:0000313" key="3">
    <source>
        <dbReference type="Proteomes" id="UP000324222"/>
    </source>
</evidence>
<proteinExistence type="predicted"/>